<dbReference type="PANTHER" id="PTHR12738:SF0">
    <property type="entry name" value="NEUROENDOCRINE PROTEIN 7B2"/>
    <property type="match status" value="1"/>
</dbReference>
<evidence type="ECO:0000313" key="9">
    <source>
        <dbReference type="EMBL" id="KAK9685532.1"/>
    </source>
</evidence>
<keyword evidence="4" id="KW-0813">Transport</keyword>
<evidence type="ECO:0000256" key="6">
    <source>
        <dbReference type="ARBA" id="ARBA00022729"/>
    </source>
</evidence>
<name>A0AAW1I999_POPJA</name>
<keyword evidence="10" id="KW-1185">Reference proteome</keyword>
<dbReference type="Pfam" id="PF05281">
    <property type="entry name" value="Secretogranin_V"/>
    <property type="match status" value="1"/>
</dbReference>
<comment type="subcellular location">
    <subcellularLocation>
        <location evidence="1">Secreted</location>
    </subcellularLocation>
</comment>
<proteinExistence type="inferred from homology"/>
<protein>
    <recommendedName>
        <fullName evidence="3">Neuroendocrine protein 7B2</fullName>
    </recommendedName>
</protein>
<evidence type="ECO:0000256" key="1">
    <source>
        <dbReference type="ARBA" id="ARBA00004613"/>
    </source>
</evidence>
<dbReference type="GO" id="GO:0007218">
    <property type="term" value="P:neuropeptide signaling pathway"/>
    <property type="evidence" value="ECO:0007669"/>
    <property type="project" value="InterPro"/>
</dbReference>
<keyword evidence="6" id="KW-0732">Signal</keyword>
<comment type="similarity">
    <text evidence="2">Belongs to the 7B2 family.</text>
</comment>
<dbReference type="Proteomes" id="UP001458880">
    <property type="component" value="Unassembled WGS sequence"/>
</dbReference>
<dbReference type="GO" id="GO:0030234">
    <property type="term" value="F:enzyme regulator activity"/>
    <property type="evidence" value="ECO:0007669"/>
    <property type="project" value="TreeGrafter"/>
</dbReference>
<keyword evidence="7" id="KW-1015">Disulfide bond</keyword>
<evidence type="ECO:0000256" key="2">
    <source>
        <dbReference type="ARBA" id="ARBA00006348"/>
    </source>
</evidence>
<dbReference type="PANTHER" id="PTHR12738">
    <property type="entry name" value="NEUROENDOCRINE PROTEIN 7B2"/>
    <property type="match status" value="1"/>
</dbReference>
<keyword evidence="8" id="KW-0143">Chaperone</keyword>
<dbReference type="GO" id="GO:0046883">
    <property type="term" value="P:regulation of hormone secretion"/>
    <property type="evidence" value="ECO:0007669"/>
    <property type="project" value="TreeGrafter"/>
</dbReference>
<evidence type="ECO:0000256" key="8">
    <source>
        <dbReference type="ARBA" id="ARBA00023186"/>
    </source>
</evidence>
<evidence type="ECO:0000256" key="5">
    <source>
        <dbReference type="ARBA" id="ARBA00022525"/>
    </source>
</evidence>
<accession>A0AAW1I999</accession>
<sequence length="192" mass="21453">MELEEEELFPLDYDALDENLHPSLRDQEFLEHSSLWGSQLVSGGGGDGQLKLKPQGSMNKAEMKTDTTLPAYCNPPNPCPVGYTADMNCLEEFENTAAFSRKYQAAQDCMCDTEHMFYCPDLAADSGSDEIADGFDDLDFNRFLQRTLQVDPMFSHKSLVAKKYHPDKPIGNPFLTGEKLPVAAKKGNKVLY</sequence>
<dbReference type="InterPro" id="IPR007945">
    <property type="entry name" value="Secretogranin_V"/>
</dbReference>
<dbReference type="AlphaFoldDB" id="A0AAW1I999"/>
<evidence type="ECO:0000313" key="10">
    <source>
        <dbReference type="Proteomes" id="UP001458880"/>
    </source>
</evidence>
<organism evidence="9 10">
    <name type="scientific">Popillia japonica</name>
    <name type="common">Japanese beetle</name>
    <dbReference type="NCBI Taxonomy" id="7064"/>
    <lineage>
        <taxon>Eukaryota</taxon>
        <taxon>Metazoa</taxon>
        <taxon>Ecdysozoa</taxon>
        <taxon>Arthropoda</taxon>
        <taxon>Hexapoda</taxon>
        <taxon>Insecta</taxon>
        <taxon>Pterygota</taxon>
        <taxon>Neoptera</taxon>
        <taxon>Endopterygota</taxon>
        <taxon>Coleoptera</taxon>
        <taxon>Polyphaga</taxon>
        <taxon>Scarabaeiformia</taxon>
        <taxon>Scarabaeidae</taxon>
        <taxon>Rutelinae</taxon>
        <taxon>Popillia</taxon>
    </lineage>
</organism>
<evidence type="ECO:0000256" key="7">
    <source>
        <dbReference type="ARBA" id="ARBA00023157"/>
    </source>
</evidence>
<dbReference type="EMBL" id="JASPKY010000772">
    <property type="protein sequence ID" value="KAK9685532.1"/>
    <property type="molecule type" value="Genomic_DNA"/>
</dbReference>
<gene>
    <name evidence="9" type="ORF">QE152_g37978</name>
</gene>
<evidence type="ECO:0000256" key="3">
    <source>
        <dbReference type="ARBA" id="ARBA00019589"/>
    </source>
</evidence>
<dbReference type="GO" id="GO:0005576">
    <property type="term" value="C:extracellular region"/>
    <property type="evidence" value="ECO:0007669"/>
    <property type="project" value="UniProtKB-SubCell"/>
</dbReference>
<comment type="caution">
    <text evidence="9">The sequence shown here is derived from an EMBL/GenBank/DDBJ whole genome shotgun (WGS) entry which is preliminary data.</text>
</comment>
<dbReference type="GO" id="GO:0030141">
    <property type="term" value="C:secretory granule"/>
    <property type="evidence" value="ECO:0007669"/>
    <property type="project" value="InterPro"/>
</dbReference>
<keyword evidence="5" id="KW-0964">Secreted</keyword>
<reference evidence="9 10" key="1">
    <citation type="journal article" date="2024" name="BMC Genomics">
        <title>De novo assembly and annotation of Popillia japonica's genome with initial clues to its potential as an invasive pest.</title>
        <authorList>
            <person name="Cucini C."/>
            <person name="Boschi S."/>
            <person name="Funari R."/>
            <person name="Cardaioli E."/>
            <person name="Iannotti N."/>
            <person name="Marturano G."/>
            <person name="Paoli F."/>
            <person name="Bruttini M."/>
            <person name="Carapelli A."/>
            <person name="Frati F."/>
            <person name="Nardi F."/>
        </authorList>
    </citation>
    <scope>NUCLEOTIDE SEQUENCE [LARGE SCALE GENOMIC DNA]</scope>
    <source>
        <strain evidence="9">DMR45628</strain>
    </source>
</reference>
<evidence type="ECO:0000256" key="4">
    <source>
        <dbReference type="ARBA" id="ARBA00022448"/>
    </source>
</evidence>